<protein>
    <submittedName>
        <fullName evidence="2">Putative alpha-E superfamily protein</fullName>
    </submittedName>
</protein>
<evidence type="ECO:0000259" key="1">
    <source>
        <dbReference type="Pfam" id="PF04168"/>
    </source>
</evidence>
<accession>A0A562NUD6</accession>
<reference evidence="2 3" key="1">
    <citation type="journal article" date="2015" name="Stand. Genomic Sci.">
        <title>Genomic Encyclopedia of Bacterial and Archaeal Type Strains, Phase III: the genomes of soil and plant-associated and newly described type strains.</title>
        <authorList>
            <person name="Whitman W.B."/>
            <person name="Woyke T."/>
            <person name="Klenk H.P."/>
            <person name="Zhou Y."/>
            <person name="Lilburn T.G."/>
            <person name="Beck B.J."/>
            <person name="De Vos P."/>
            <person name="Vandamme P."/>
            <person name="Eisen J.A."/>
            <person name="Garrity G."/>
            <person name="Hugenholtz P."/>
            <person name="Kyrpides N.C."/>
        </authorList>
    </citation>
    <scope>NUCLEOTIDE SEQUENCE [LARGE SCALE GENOMIC DNA]</scope>
    <source>
        <strain evidence="2 3">CGMCC 1.5364</strain>
    </source>
</reference>
<organism evidence="2 3">
    <name type="scientific">Paracoccus sulfuroxidans</name>
    <dbReference type="NCBI Taxonomy" id="384678"/>
    <lineage>
        <taxon>Bacteria</taxon>
        <taxon>Pseudomonadati</taxon>
        <taxon>Pseudomonadota</taxon>
        <taxon>Alphaproteobacteria</taxon>
        <taxon>Rhodobacterales</taxon>
        <taxon>Paracoccaceae</taxon>
        <taxon>Paracoccus</taxon>
    </lineage>
</organism>
<dbReference type="InterPro" id="IPR051680">
    <property type="entry name" value="ATP-dep_Glu-Cys_Ligase-2"/>
</dbReference>
<gene>
    <name evidence="2" type="ORF">IQ24_01049</name>
</gene>
<dbReference type="InterPro" id="IPR007296">
    <property type="entry name" value="DUF403"/>
</dbReference>
<dbReference type="AlphaFoldDB" id="A0A562NUD6"/>
<feature type="domain" description="DUF403" evidence="1">
    <location>
        <begin position="1"/>
        <end position="314"/>
    </location>
</feature>
<dbReference type="EMBL" id="VLKU01000003">
    <property type="protein sequence ID" value="TWI35691.1"/>
    <property type="molecule type" value="Genomic_DNA"/>
</dbReference>
<evidence type="ECO:0000313" key="3">
    <source>
        <dbReference type="Proteomes" id="UP000316225"/>
    </source>
</evidence>
<dbReference type="RefSeq" id="WP_145396763.1">
    <property type="nucleotide sequence ID" value="NZ_VLKU01000003.1"/>
</dbReference>
<proteinExistence type="predicted"/>
<dbReference type="Proteomes" id="UP000316225">
    <property type="component" value="Unassembled WGS sequence"/>
</dbReference>
<dbReference type="PANTHER" id="PTHR34595:SF7">
    <property type="entry name" value="SLL1039 PROTEIN"/>
    <property type="match status" value="1"/>
</dbReference>
<sequence length="320" mass="36004">MLSRTASHLFWMGRHLERAETAARLMDVGARITLMPNTPEGYRNEWQALLQAAGNAQAFAERYGEATQDSLETYMFFDRDNPSSVATCLEKAREGGRIVRTALTSQAWDALNTAYQEFRVLERRPRGSLDTAMLTDFTMHHAATVRGAIASTQLRNDGWHFMNLGYALERADATARMLDVKYFVLLPRVEFVGSGLDTYQWQVILRALSAHRAFHWAYGGDITASKVADFLILNLESPRSMRTSLTEAMHHLEGLANRYGPGVPDNARAKAQDVLQALLERDIEAIFDEGLHEFLSWFIGEIGSISNAVYDDYLSGRMEA</sequence>
<dbReference type="PANTHER" id="PTHR34595">
    <property type="entry name" value="BLR5612 PROTEIN"/>
    <property type="match status" value="1"/>
</dbReference>
<comment type="caution">
    <text evidence="2">The sequence shown here is derived from an EMBL/GenBank/DDBJ whole genome shotgun (WGS) entry which is preliminary data.</text>
</comment>
<dbReference type="OrthoDB" id="9803532at2"/>
<name>A0A562NUD6_9RHOB</name>
<evidence type="ECO:0000313" key="2">
    <source>
        <dbReference type="EMBL" id="TWI35691.1"/>
    </source>
</evidence>
<keyword evidence="3" id="KW-1185">Reference proteome</keyword>
<dbReference type="Pfam" id="PF04168">
    <property type="entry name" value="Alpha-E"/>
    <property type="match status" value="1"/>
</dbReference>